<dbReference type="InterPro" id="IPR040624">
    <property type="entry name" value="HalOD1"/>
</dbReference>
<dbReference type="Proteomes" id="UP000183275">
    <property type="component" value="Unassembled WGS sequence"/>
</dbReference>
<dbReference type="eggNOG" id="arCOG08980">
    <property type="taxonomic scope" value="Archaea"/>
</dbReference>
<evidence type="ECO:0000313" key="2">
    <source>
        <dbReference type="EMBL" id="SEW13277.1"/>
    </source>
</evidence>
<reference evidence="3" key="1">
    <citation type="submission" date="2016-10" db="EMBL/GenBank/DDBJ databases">
        <authorList>
            <person name="Varghese N."/>
        </authorList>
    </citation>
    <scope>NUCLEOTIDE SEQUENCE [LARGE SCALE GENOMIC DNA]</scope>
    <source>
        <strain evidence="3">CGMCC 1.12284</strain>
    </source>
</reference>
<feature type="domain" description="Halobacterial output" evidence="1">
    <location>
        <begin position="27"/>
        <end position="98"/>
    </location>
</feature>
<proteinExistence type="predicted"/>
<gene>
    <name evidence="2" type="ORF">SAMN05216285_2526</name>
</gene>
<dbReference type="Pfam" id="PF18545">
    <property type="entry name" value="HalOD1"/>
    <property type="match status" value="1"/>
</dbReference>
<name>A0A1I0PHT2_9EURY</name>
<dbReference type="RefSeq" id="WP_049991164.1">
    <property type="nucleotide sequence ID" value="NZ_FOIS01000003.1"/>
</dbReference>
<accession>A0A1I0PHT2</accession>
<dbReference type="EMBL" id="FOIS01000003">
    <property type="protein sequence ID" value="SEW13277.1"/>
    <property type="molecule type" value="Genomic_DNA"/>
</dbReference>
<dbReference type="AlphaFoldDB" id="A0A1I0PHT2"/>
<protein>
    <recommendedName>
        <fullName evidence="1">Halobacterial output domain-containing protein</fullName>
    </recommendedName>
</protein>
<keyword evidence="3" id="KW-1185">Reference proteome</keyword>
<evidence type="ECO:0000259" key="1">
    <source>
        <dbReference type="Pfam" id="PF18545"/>
    </source>
</evidence>
<organism evidence="2 3">
    <name type="scientific">Natrinema salifodinae</name>
    <dbReference type="NCBI Taxonomy" id="1202768"/>
    <lineage>
        <taxon>Archaea</taxon>
        <taxon>Methanobacteriati</taxon>
        <taxon>Methanobacteriota</taxon>
        <taxon>Stenosarchaea group</taxon>
        <taxon>Halobacteria</taxon>
        <taxon>Halobacteriales</taxon>
        <taxon>Natrialbaceae</taxon>
        <taxon>Natrinema</taxon>
    </lineage>
</organism>
<sequence length="108" mass="11985">MRDHVAPIEFDVETTTYRARYDPSAIDPSLAVVSMLGSITDCDVADLAPLHDVIDPQSFDRLLHHARTTPHGDRLQITFRYAGHLVTVFGDGQLEVEPVREAGQADDE</sequence>
<evidence type="ECO:0000313" key="3">
    <source>
        <dbReference type="Proteomes" id="UP000183275"/>
    </source>
</evidence>
<dbReference type="OrthoDB" id="221929at2157"/>